<evidence type="ECO:0000313" key="12">
    <source>
        <dbReference type="Proteomes" id="UP000623129"/>
    </source>
</evidence>
<proteinExistence type="inferred from homology"/>
<evidence type="ECO:0000256" key="3">
    <source>
        <dbReference type="ARBA" id="ARBA00012562"/>
    </source>
</evidence>
<reference evidence="11" key="1">
    <citation type="submission" date="2020-01" db="EMBL/GenBank/DDBJ databases">
        <title>Genome sequence of Kobresia littledalei, the first chromosome-level genome in the family Cyperaceae.</title>
        <authorList>
            <person name="Qu G."/>
        </authorList>
    </citation>
    <scope>NUCLEOTIDE SEQUENCE</scope>
    <source>
        <strain evidence="11">C.B.Clarke</strain>
        <tissue evidence="11">Leaf</tissue>
    </source>
</reference>
<dbReference type="CDD" id="cd11010">
    <property type="entry name" value="S1-P1_nuclease"/>
    <property type="match status" value="1"/>
</dbReference>
<keyword evidence="5" id="KW-0479">Metal-binding</keyword>
<evidence type="ECO:0000256" key="1">
    <source>
        <dbReference type="ARBA" id="ARBA00000245"/>
    </source>
</evidence>
<evidence type="ECO:0000256" key="7">
    <source>
        <dbReference type="ARBA" id="ARBA00022801"/>
    </source>
</evidence>
<dbReference type="GO" id="GO:0046872">
    <property type="term" value="F:metal ion binding"/>
    <property type="evidence" value="ECO:0007669"/>
    <property type="project" value="UniProtKB-KW"/>
</dbReference>
<evidence type="ECO:0000256" key="8">
    <source>
        <dbReference type="ARBA" id="ARBA00023157"/>
    </source>
</evidence>
<evidence type="ECO:0000313" key="11">
    <source>
        <dbReference type="EMBL" id="KAF3335853.1"/>
    </source>
</evidence>
<sequence length="343" mass="36877">MAASVASSTAASVAATVAETVAATVAALGTALFSLDECRVGGIMPGLLRLPEFLGFCGSAGLGSGDGGGAAWGDGSDSGTESAVIARSSELSTDFAAVAVAVAVAVAAAVAAAALGTVEMFSLDERRILKEFCFHFIRFFFPRRPRRLKRRDKSRPRKAKEWWEQANPNIEIKETRARTFSIEFLTKQLNSIANGDLASECSWADVVRGAYPWSSALHYVDTPDNLCTYDYTRDCHDSSGATGRCVVGAINNYTAQLTTYPSTTYNLTQALVFLSHFMGDVHQPLHVGFTTDADTYYLSRSPVVNTIIAQGGVRLSELTTLADISVLLLYVPNSADEKKMHFR</sequence>
<dbReference type="Gene3D" id="1.10.575.10">
    <property type="entry name" value="P1 Nuclease"/>
    <property type="match status" value="1"/>
</dbReference>
<dbReference type="EMBL" id="SWLB01000008">
    <property type="protein sequence ID" value="KAF3335853.1"/>
    <property type="molecule type" value="Genomic_DNA"/>
</dbReference>
<evidence type="ECO:0000256" key="4">
    <source>
        <dbReference type="ARBA" id="ARBA00022722"/>
    </source>
</evidence>
<dbReference type="GO" id="GO:0000014">
    <property type="term" value="F:single-stranded DNA endodeoxyribonuclease activity"/>
    <property type="evidence" value="ECO:0007669"/>
    <property type="project" value="UniProtKB-ARBA"/>
</dbReference>
<keyword evidence="10" id="KW-1133">Transmembrane helix</keyword>
<comment type="caution">
    <text evidence="11">The sequence shown here is derived from an EMBL/GenBank/DDBJ whole genome shotgun (WGS) entry which is preliminary data.</text>
</comment>
<dbReference type="Proteomes" id="UP000623129">
    <property type="component" value="Unassembled WGS sequence"/>
</dbReference>
<keyword evidence="12" id="KW-1185">Reference proteome</keyword>
<evidence type="ECO:0000256" key="9">
    <source>
        <dbReference type="ARBA" id="ARBA00023180"/>
    </source>
</evidence>
<dbReference type="GO" id="GO:0004521">
    <property type="term" value="F:RNA endonuclease activity"/>
    <property type="evidence" value="ECO:0007669"/>
    <property type="project" value="UniProtKB-ARBA"/>
</dbReference>
<comment type="similarity">
    <text evidence="2">Belongs to the nuclease type I family.</text>
</comment>
<dbReference type="InterPro" id="IPR008947">
    <property type="entry name" value="PLipase_C/P1_nuclease_dom_sf"/>
</dbReference>
<dbReference type="InterPro" id="IPR003154">
    <property type="entry name" value="S1/P1nuclease"/>
</dbReference>
<dbReference type="SUPFAM" id="SSF48537">
    <property type="entry name" value="Phospholipase C/P1 nuclease"/>
    <property type="match status" value="1"/>
</dbReference>
<keyword evidence="4" id="KW-0540">Nuclease</keyword>
<name>A0A833RA63_9POAL</name>
<dbReference type="Pfam" id="PF02265">
    <property type="entry name" value="S1-P1_nuclease"/>
    <property type="match status" value="1"/>
</dbReference>
<feature type="transmembrane region" description="Helical" evidence="10">
    <location>
        <begin position="95"/>
        <end position="118"/>
    </location>
</feature>
<gene>
    <name evidence="11" type="ORF">FCM35_KLT20360</name>
</gene>
<dbReference type="GO" id="GO:0006308">
    <property type="term" value="P:DNA catabolic process"/>
    <property type="evidence" value="ECO:0007669"/>
    <property type="project" value="InterPro"/>
</dbReference>
<dbReference type="PANTHER" id="PTHR33146">
    <property type="entry name" value="ENDONUCLEASE 4"/>
    <property type="match status" value="1"/>
</dbReference>
<keyword evidence="6 11" id="KW-0255">Endonuclease</keyword>
<protein>
    <recommendedName>
        <fullName evidence="3">Aspergillus nuclease S1</fullName>
        <ecNumber evidence="3">3.1.30.1</ecNumber>
    </recommendedName>
</protein>
<dbReference type="GO" id="GO:0003676">
    <property type="term" value="F:nucleic acid binding"/>
    <property type="evidence" value="ECO:0007669"/>
    <property type="project" value="InterPro"/>
</dbReference>
<organism evidence="11 12">
    <name type="scientific">Carex littledalei</name>
    <dbReference type="NCBI Taxonomy" id="544730"/>
    <lineage>
        <taxon>Eukaryota</taxon>
        <taxon>Viridiplantae</taxon>
        <taxon>Streptophyta</taxon>
        <taxon>Embryophyta</taxon>
        <taxon>Tracheophyta</taxon>
        <taxon>Spermatophyta</taxon>
        <taxon>Magnoliopsida</taxon>
        <taxon>Liliopsida</taxon>
        <taxon>Poales</taxon>
        <taxon>Cyperaceae</taxon>
        <taxon>Cyperoideae</taxon>
        <taxon>Cariceae</taxon>
        <taxon>Carex</taxon>
        <taxon>Carex subgen. Euthyceras</taxon>
    </lineage>
</organism>
<dbReference type="OrthoDB" id="441446at2759"/>
<accession>A0A833RA63</accession>
<keyword evidence="8" id="KW-1015">Disulfide bond</keyword>
<dbReference type="PANTHER" id="PTHR33146:SF26">
    <property type="entry name" value="ENDONUCLEASE 4"/>
    <property type="match status" value="1"/>
</dbReference>
<keyword evidence="9" id="KW-0325">Glycoprotein</keyword>
<keyword evidence="10" id="KW-0812">Transmembrane</keyword>
<evidence type="ECO:0000256" key="6">
    <source>
        <dbReference type="ARBA" id="ARBA00022759"/>
    </source>
</evidence>
<comment type="catalytic activity">
    <reaction evidence="1">
        <text>Endonucleolytic cleavage to 5'-phosphomononucleotide and 5'-phosphooligonucleotide end-products.</text>
        <dbReference type="EC" id="3.1.30.1"/>
    </reaction>
</comment>
<keyword evidence="10" id="KW-0472">Membrane</keyword>
<keyword evidence="7" id="KW-0378">Hydrolase</keyword>
<evidence type="ECO:0000256" key="2">
    <source>
        <dbReference type="ARBA" id="ARBA00009547"/>
    </source>
</evidence>
<dbReference type="EC" id="3.1.30.1" evidence="3"/>
<dbReference type="AlphaFoldDB" id="A0A833RA63"/>
<evidence type="ECO:0000256" key="10">
    <source>
        <dbReference type="SAM" id="Phobius"/>
    </source>
</evidence>
<evidence type="ECO:0000256" key="5">
    <source>
        <dbReference type="ARBA" id="ARBA00022723"/>
    </source>
</evidence>